<evidence type="ECO:0000256" key="1">
    <source>
        <dbReference type="SAM" id="MobiDB-lite"/>
    </source>
</evidence>
<sequence length="69" mass="7509">MPGPANSNAEPETYDMRPDDEGWTVYAVSTDEPARVNGVRQTGLDMEKADDLVDLLNRLARQKGGDAST</sequence>
<evidence type="ECO:0000313" key="2">
    <source>
        <dbReference type="EMBL" id="ACB27611.1"/>
    </source>
</evidence>
<dbReference type="PATRIC" id="fig|426355.14.peg.5729"/>
<name>B1M1M8_METRJ</name>
<dbReference type="EMBL" id="CP001001">
    <property type="protein sequence ID" value="ACB27611.1"/>
    <property type="molecule type" value="Genomic_DNA"/>
</dbReference>
<organism evidence="2 3">
    <name type="scientific">Methylobacterium radiotolerans (strain ATCC 27329 / DSM 1819 / JCM 2831 / NBRC 15690 / NCIMB 10815 / 0-1)</name>
    <dbReference type="NCBI Taxonomy" id="426355"/>
    <lineage>
        <taxon>Bacteria</taxon>
        <taxon>Pseudomonadati</taxon>
        <taxon>Pseudomonadota</taxon>
        <taxon>Alphaproteobacteria</taxon>
        <taxon>Hyphomicrobiales</taxon>
        <taxon>Methylobacteriaceae</taxon>
        <taxon>Methylobacterium</taxon>
    </lineage>
</organism>
<dbReference type="HOGENOM" id="CLU_2771188_0_0_5"/>
<dbReference type="eggNOG" id="ENOG502ZZDH">
    <property type="taxonomic scope" value="Bacteria"/>
</dbReference>
<accession>B1M1M8</accession>
<dbReference type="OrthoDB" id="7999682at2"/>
<dbReference type="KEGG" id="mrd:Mrad2831_5666"/>
<evidence type="ECO:0000313" key="3">
    <source>
        <dbReference type="Proteomes" id="UP000006589"/>
    </source>
</evidence>
<dbReference type="STRING" id="426355.Mrad2831_5666"/>
<reference evidence="2 3" key="1">
    <citation type="submission" date="2008-03" db="EMBL/GenBank/DDBJ databases">
        <title>Complete sequence of chromosome of Methylobacterium radiotolerans JCM 2831.</title>
        <authorList>
            <consortium name="US DOE Joint Genome Institute"/>
            <person name="Copeland A."/>
            <person name="Lucas S."/>
            <person name="Lapidus A."/>
            <person name="Glavina del Rio T."/>
            <person name="Dalin E."/>
            <person name="Tice H."/>
            <person name="Bruce D."/>
            <person name="Goodwin L."/>
            <person name="Pitluck S."/>
            <person name="Kiss H."/>
            <person name="Brettin T."/>
            <person name="Detter J.C."/>
            <person name="Han C."/>
            <person name="Kuske C.R."/>
            <person name="Schmutz J."/>
            <person name="Larimer F."/>
            <person name="Land M."/>
            <person name="Hauser L."/>
            <person name="Kyrpides N."/>
            <person name="Mikhailova N."/>
            <person name="Marx C.J."/>
            <person name="Richardson P."/>
        </authorList>
    </citation>
    <scope>NUCLEOTIDE SEQUENCE [LARGE SCALE GENOMIC DNA]</scope>
    <source>
        <strain evidence="3">ATCC 27329 / DSM 1819 / JCM 2831 / NBRC 15690 / NCIMB 10815 / 0-1</strain>
    </source>
</reference>
<gene>
    <name evidence="2" type="ordered locus">Mrad2831_5666</name>
</gene>
<protein>
    <submittedName>
        <fullName evidence="2">Uncharacterized protein</fullName>
    </submittedName>
</protein>
<feature type="region of interest" description="Disordered" evidence="1">
    <location>
        <begin position="1"/>
        <end position="20"/>
    </location>
</feature>
<feature type="compositionally biased region" description="Polar residues" evidence="1">
    <location>
        <begin position="1"/>
        <end position="10"/>
    </location>
</feature>
<dbReference type="Proteomes" id="UP000006589">
    <property type="component" value="Chromosome"/>
</dbReference>
<proteinExistence type="predicted"/>
<dbReference type="AlphaFoldDB" id="B1M1M8"/>